<organism evidence="3 4">
    <name type="scientific">Streptomyces tagetis</name>
    <dbReference type="NCBI Taxonomy" id="2820809"/>
    <lineage>
        <taxon>Bacteria</taxon>
        <taxon>Bacillati</taxon>
        <taxon>Actinomycetota</taxon>
        <taxon>Actinomycetes</taxon>
        <taxon>Kitasatosporales</taxon>
        <taxon>Streptomycetaceae</taxon>
        <taxon>Streptomyces</taxon>
    </lineage>
</organism>
<keyword evidence="4" id="KW-1185">Reference proteome</keyword>
<dbReference type="CDD" id="cd03451">
    <property type="entry name" value="FkbR2"/>
    <property type="match status" value="1"/>
</dbReference>
<dbReference type="Gene3D" id="3.10.129.10">
    <property type="entry name" value="Hotdog Thioesterase"/>
    <property type="match status" value="1"/>
</dbReference>
<comment type="caution">
    <text evidence="3">The sequence shown here is derived from an EMBL/GenBank/DDBJ whole genome shotgun (WGS) entry which is preliminary data.</text>
</comment>
<gene>
    <name evidence="3" type="ORF">J5Y05_12520</name>
</gene>
<dbReference type="Proteomes" id="UP000677875">
    <property type="component" value="Unassembled WGS sequence"/>
</dbReference>
<evidence type="ECO:0000313" key="4">
    <source>
        <dbReference type="Proteomes" id="UP000677875"/>
    </source>
</evidence>
<dbReference type="InterPro" id="IPR052342">
    <property type="entry name" value="MCH/BMMD"/>
</dbReference>
<name>A0A941B0X7_9ACTN</name>
<comment type="similarity">
    <text evidence="1">Belongs to the enoyl-CoA hydratase/isomerase family.</text>
</comment>
<dbReference type="SUPFAM" id="SSF54637">
    <property type="entry name" value="Thioesterase/thiol ester dehydrase-isomerase"/>
    <property type="match status" value="1"/>
</dbReference>
<protein>
    <submittedName>
        <fullName evidence="3">MaoC family dehydratase</fullName>
    </submittedName>
</protein>
<feature type="domain" description="MaoC-like" evidence="2">
    <location>
        <begin position="33"/>
        <end position="142"/>
    </location>
</feature>
<evidence type="ECO:0000313" key="3">
    <source>
        <dbReference type="EMBL" id="MBQ0827336.1"/>
    </source>
</evidence>
<reference evidence="3" key="1">
    <citation type="submission" date="2021-04" db="EMBL/GenBank/DDBJ databases">
        <title>Genome seq and assembly of Streptomyces sp. RG38.</title>
        <authorList>
            <person name="Chhetri G."/>
        </authorList>
    </citation>
    <scope>NUCLEOTIDE SEQUENCE</scope>
    <source>
        <strain evidence="3">RG38</strain>
    </source>
</reference>
<dbReference type="PANTHER" id="PTHR43664:SF1">
    <property type="entry name" value="BETA-METHYLMALYL-COA DEHYDRATASE"/>
    <property type="match status" value="1"/>
</dbReference>
<dbReference type="AlphaFoldDB" id="A0A941B0X7"/>
<evidence type="ECO:0000256" key="1">
    <source>
        <dbReference type="ARBA" id="ARBA00005254"/>
    </source>
</evidence>
<dbReference type="PANTHER" id="PTHR43664">
    <property type="entry name" value="MONOAMINE OXIDASE-RELATED"/>
    <property type="match status" value="1"/>
</dbReference>
<dbReference type="InterPro" id="IPR002539">
    <property type="entry name" value="MaoC-like_dom"/>
</dbReference>
<dbReference type="EMBL" id="JAGPNL010000003">
    <property type="protein sequence ID" value="MBQ0827336.1"/>
    <property type="molecule type" value="Genomic_DNA"/>
</dbReference>
<dbReference type="InterPro" id="IPR029069">
    <property type="entry name" value="HotDog_dom_sf"/>
</dbReference>
<dbReference type="Pfam" id="PF01575">
    <property type="entry name" value="MaoC_dehydratas"/>
    <property type="match status" value="1"/>
</dbReference>
<dbReference type="RefSeq" id="WP_210871638.1">
    <property type="nucleotide sequence ID" value="NZ_JAGPNL010000003.1"/>
</dbReference>
<proteinExistence type="inferred from homology"/>
<evidence type="ECO:0000259" key="2">
    <source>
        <dbReference type="Pfam" id="PF01575"/>
    </source>
</evidence>
<sequence>MTTRIPMPAGYRRIADDRYREVVGLGYHELAVGLVIEHRPGRTVTEADNTWLTVLGGNAAPIHTDAHYSSRTVWARPLVCSSITLHLVGGVTVRSTSGLTTGNLGFEEVRFRDPVFVGDTLYATTEITGRRLSRSRPDTGIVTCRTTGHNQDGNTVVTFTRSFFVPVDADAVRDRTNY</sequence>
<accession>A0A941B0X7</accession>